<dbReference type="PANTHER" id="PTHR33065:SF88">
    <property type="entry name" value="OS11G0104220 PROTEIN"/>
    <property type="match status" value="1"/>
</dbReference>
<dbReference type="AlphaFoldDB" id="A0AAV5C313"/>
<comment type="caution">
    <text evidence="2">The sequence shown here is derived from an EMBL/GenBank/DDBJ whole genome shotgun (WGS) entry which is preliminary data.</text>
</comment>
<proteinExistence type="predicted"/>
<sequence>MRYAFTPAPKYTICENALQIFSVKVAKLKDEDIGWPLHVYGLIATRDSVDPRRNLLFHRTRDDCQILTQELTGPSRAIVLIDLVKFEVQLKAKGRTESEDKILNFNVFLTTTLFLLSVHLP</sequence>
<dbReference type="PANTHER" id="PTHR33065">
    <property type="entry name" value="OS07G0486400 PROTEIN"/>
    <property type="match status" value="1"/>
</dbReference>
<keyword evidence="3" id="KW-1185">Reference proteome</keyword>
<evidence type="ECO:0000313" key="3">
    <source>
        <dbReference type="Proteomes" id="UP001054889"/>
    </source>
</evidence>
<evidence type="ECO:0000313" key="2">
    <source>
        <dbReference type="EMBL" id="GJM92582.1"/>
    </source>
</evidence>
<gene>
    <name evidence="2" type="primary">ga09063</name>
    <name evidence="2" type="ORF">PR202_ga09063</name>
</gene>
<protein>
    <recommendedName>
        <fullName evidence="1">DUF6598 domain-containing protein</fullName>
    </recommendedName>
</protein>
<feature type="domain" description="DUF6598" evidence="1">
    <location>
        <begin position="17"/>
        <end position="108"/>
    </location>
</feature>
<dbReference type="EMBL" id="BQKI01000004">
    <property type="protein sequence ID" value="GJM92582.1"/>
    <property type="molecule type" value="Genomic_DNA"/>
</dbReference>
<dbReference type="Pfam" id="PF20241">
    <property type="entry name" value="DUF6598"/>
    <property type="match status" value="1"/>
</dbReference>
<name>A0AAV5C313_ELECO</name>
<accession>A0AAV5C313</accession>
<organism evidence="2 3">
    <name type="scientific">Eleusine coracana subsp. coracana</name>
    <dbReference type="NCBI Taxonomy" id="191504"/>
    <lineage>
        <taxon>Eukaryota</taxon>
        <taxon>Viridiplantae</taxon>
        <taxon>Streptophyta</taxon>
        <taxon>Embryophyta</taxon>
        <taxon>Tracheophyta</taxon>
        <taxon>Spermatophyta</taxon>
        <taxon>Magnoliopsida</taxon>
        <taxon>Liliopsida</taxon>
        <taxon>Poales</taxon>
        <taxon>Poaceae</taxon>
        <taxon>PACMAD clade</taxon>
        <taxon>Chloridoideae</taxon>
        <taxon>Cynodonteae</taxon>
        <taxon>Eleusininae</taxon>
        <taxon>Eleusine</taxon>
    </lineage>
</organism>
<dbReference type="InterPro" id="IPR046533">
    <property type="entry name" value="DUF6598"/>
</dbReference>
<dbReference type="Proteomes" id="UP001054889">
    <property type="component" value="Unassembled WGS sequence"/>
</dbReference>
<reference evidence="2" key="2">
    <citation type="submission" date="2021-12" db="EMBL/GenBank/DDBJ databases">
        <title>Resequencing data analysis of finger millet.</title>
        <authorList>
            <person name="Hatakeyama M."/>
            <person name="Aluri S."/>
            <person name="Balachadran M.T."/>
            <person name="Sivarajan S.R."/>
            <person name="Poveda L."/>
            <person name="Shimizu-Inatsugi R."/>
            <person name="Schlapbach R."/>
            <person name="Sreeman S.M."/>
            <person name="Shimizu K.K."/>
        </authorList>
    </citation>
    <scope>NUCLEOTIDE SEQUENCE</scope>
</reference>
<evidence type="ECO:0000259" key="1">
    <source>
        <dbReference type="Pfam" id="PF20241"/>
    </source>
</evidence>
<reference evidence="2" key="1">
    <citation type="journal article" date="2018" name="DNA Res.">
        <title>Multiple hybrid de novo genome assembly of finger millet, an orphan allotetraploid crop.</title>
        <authorList>
            <person name="Hatakeyama M."/>
            <person name="Aluri S."/>
            <person name="Balachadran M.T."/>
            <person name="Sivarajan S.R."/>
            <person name="Patrignani A."/>
            <person name="Gruter S."/>
            <person name="Poveda L."/>
            <person name="Shimizu-Inatsugi R."/>
            <person name="Baeten J."/>
            <person name="Francoijs K.J."/>
            <person name="Nataraja K.N."/>
            <person name="Reddy Y.A.N."/>
            <person name="Phadnis S."/>
            <person name="Ravikumar R.L."/>
            <person name="Schlapbach R."/>
            <person name="Sreeman S.M."/>
            <person name="Shimizu K.K."/>
        </authorList>
    </citation>
    <scope>NUCLEOTIDE SEQUENCE</scope>
</reference>